<name>X1PSN8_9ZZZZ</name>
<reference evidence="1" key="1">
    <citation type="journal article" date="2014" name="Front. Microbiol.">
        <title>High frequency of phylogenetically diverse reductive dehalogenase-homologous genes in deep subseafloor sedimentary metagenomes.</title>
        <authorList>
            <person name="Kawai M."/>
            <person name="Futagami T."/>
            <person name="Toyoda A."/>
            <person name="Takaki Y."/>
            <person name="Nishi S."/>
            <person name="Hori S."/>
            <person name="Arai W."/>
            <person name="Tsubouchi T."/>
            <person name="Morono Y."/>
            <person name="Uchiyama I."/>
            <person name="Ito T."/>
            <person name="Fujiyama A."/>
            <person name="Inagaki F."/>
            <person name="Takami H."/>
        </authorList>
    </citation>
    <scope>NUCLEOTIDE SEQUENCE</scope>
    <source>
        <strain evidence="1">Expedition CK06-06</strain>
    </source>
</reference>
<sequence length="199" mass="21282">MEKNRGAPLASIVASLLADKPAEAAPPWVKVDYIIEALTTLIPVLAEVAVGQTQLVEGQTRLVEAIQQWLAAQGIAPPGVEVTVSAPWVAKEPEQIFSQAIRTAAIFYSDKMVNWTRGKRLSIKVESSLDQDCDIQLIGNIADTRELATDVGDLLTCLAGGNISAGPSWDDWHPYIGVRIETAVAPTAGILTISAVIQE</sequence>
<organism evidence="1">
    <name type="scientific">marine sediment metagenome</name>
    <dbReference type="NCBI Taxonomy" id="412755"/>
    <lineage>
        <taxon>unclassified sequences</taxon>
        <taxon>metagenomes</taxon>
        <taxon>ecological metagenomes</taxon>
    </lineage>
</organism>
<protein>
    <submittedName>
        <fullName evidence="1">Uncharacterized protein</fullName>
    </submittedName>
</protein>
<evidence type="ECO:0000313" key="1">
    <source>
        <dbReference type="EMBL" id="GAI59272.1"/>
    </source>
</evidence>
<accession>X1PSN8</accession>
<comment type="caution">
    <text evidence="1">The sequence shown here is derived from an EMBL/GenBank/DDBJ whole genome shotgun (WGS) entry which is preliminary data.</text>
</comment>
<gene>
    <name evidence="1" type="ORF">S12H4_09701</name>
</gene>
<proteinExistence type="predicted"/>
<dbReference type="AlphaFoldDB" id="X1PSN8"/>
<dbReference type="EMBL" id="BARW01003987">
    <property type="protein sequence ID" value="GAI59272.1"/>
    <property type="molecule type" value="Genomic_DNA"/>
</dbReference>